<feature type="domain" description="DUF1553" evidence="2">
    <location>
        <begin position="289"/>
        <end position="371"/>
    </location>
</feature>
<evidence type="ECO:0008006" key="5">
    <source>
        <dbReference type="Google" id="ProtNLM"/>
    </source>
</evidence>
<dbReference type="AlphaFoldDB" id="A0A5B9M7B9"/>
<keyword evidence="4" id="KW-1185">Reference proteome</keyword>
<reference evidence="3 4" key="1">
    <citation type="submission" date="2019-02" db="EMBL/GenBank/DDBJ databases">
        <title>Planctomycetal bacteria perform biofilm scaping via a novel small molecule.</title>
        <authorList>
            <person name="Jeske O."/>
            <person name="Boedeker C."/>
            <person name="Wiegand S."/>
            <person name="Breitling P."/>
            <person name="Kallscheuer N."/>
            <person name="Jogler M."/>
            <person name="Rohde M."/>
            <person name="Petersen J."/>
            <person name="Medema M.H."/>
            <person name="Surup F."/>
            <person name="Jogler C."/>
        </authorList>
    </citation>
    <scope>NUCLEOTIDE SEQUENCE [LARGE SCALE GENOMIC DNA]</scope>
    <source>
        <strain evidence="3 4">Mal15</strain>
    </source>
</reference>
<evidence type="ECO:0000313" key="3">
    <source>
        <dbReference type="EMBL" id="QEF96563.1"/>
    </source>
</evidence>
<dbReference type="KEGG" id="smam:Mal15_05910"/>
<dbReference type="Pfam" id="PF07587">
    <property type="entry name" value="PSD1"/>
    <property type="match status" value="1"/>
</dbReference>
<name>A0A5B9M7B9_9BACT</name>
<sequence>MNKLAGQRHFDVATRARRLAVFPNESHVVRLVVFATFLLAVAALRPSPASADSQGDELSRWIDQRGERVWGEPPEKCDDLTFVRRVYLDLVGRVPSVSEIRDFRTLGEDRRDLLVNELVFGEGPRRETYTRLSASSLARHWRQILVPPGTVVNGSVQGLETWLADAFREGKPYDEMMREIAQIQSSASAGGYYQLVGGTPENYAGNLSRVMLGVRLDCAQCHDHPFTDWKQHDFWGLAAFYSDMSPAGGDPDGSRPTGKSGEIRFEGQTYAAKFLWQDDTIEDASRAPRVRLARWMTSPENPNFAATAVNRFWQLLVGRGLYADIENLDLASPDEREFLDDLGKRFAEDGFHVQRLIAAICKTNWYAARVMSESGSAETFRRELKVISPEQVFDSLEQSLHLPISRIDPAAPRWTGARLQMVNRLGEAIGETPEDYASGIPQALMMMNGPVTSDAIDLDRSRLLRAVVESPFFDEDKRIETLYLAVLTREPSDAEKQSLTEYLDNKPDETMRRKAFGEILWALLNSPEFVLCR</sequence>
<gene>
    <name evidence="3" type="ORF">Mal15_05910</name>
</gene>
<dbReference type="PANTHER" id="PTHR35889:SF3">
    <property type="entry name" value="F-BOX DOMAIN-CONTAINING PROTEIN"/>
    <property type="match status" value="1"/>
</dbReference>
<dbReference type="RefSeq" id="WP_147866363.1">
    <property type="nucleotide sequence ID" value="NZ_CP036264.1"/>
</dbReference>
<evidence type="ECO:0000313" key="4">
    <source>
        <dbReference type="Proteomes" id="UP000321353"/>
    </source>
</evidence>
<accession>A0A5B9M7B9</accession>
<evidence type="ECO:0000259" key="1">
    <source>
        <dbReference type="Pfam" id="PF07583"/>
    </source>
</evidence>
<evidence type="ECO:0000259" key="2">
    <source>
        <dbReference type="Pfam" id="PF07587"/>
    </source>
</evidence>
<dbReference type="InterPro" id="IPR011444">
    <property type="entry name" value="DUF1549"/>
</dbReference>
<dbReference type="PANTHER" id="PTHR35889">
    <property type="entry name" value="CYCLOINULO-OLIGOSACCHARIDE FRUCTANOTRANSFERASE-RELATED"/>
    <property type="match status" value="1"/>
</dbReference>
<dbReference type="Pfam" id="PF07583">
    <property type="entry name" value="PSCyt2"/>
    <property type="match status" value="1"/>
</dbReference>
<dbReference type="EMBL" id="CP036264">
    <property type="protein sequence ID" value="QEF96563.1"/>
    <property type="molecule type" value="Genomic_DNA"/>
</dbReference>
<protein>
    <recommendedName>
        <fullName evidence="5">DUF1553 domain-containing protein</fullName>
    </recommendedName>
</protein>
<organism evidence="3 4">
    <name type="scientific">Stieleria maiorica</name>
    <dbReference type="NCBI Taxonomy" id="2795974"/>
    <lineage>
        <taxon>Bacteria</taxon>
        <taxon>Pseudomonadati</taxon>
        <taxon>Planctomycetota</taxon>
        <taxon>Planctomycetia</taxon>
        <taxon>Pirellulales</taxon>
        <taxon>Pirellulaceae</taxon>
        <taxon>Stieleria</taxon>
    </lineage>
</organism>
<dbReference type="InterPro" id="IPR022655">
    <property type="entry name" value="DUF1553"/>
</dbReference>
<proteinExistence type="predicted"/>
<feature type="domain" description="DUF1549" evidence="1">
    <location>
        <begin position="60"/>
        <end position="244"/>
    </location>
</feature>
<dbReference type="Proteomes" id="UP000321353">
    <property type="component" value="Chromosome"/>
</dbReference>